<dbReference type="RefSeq" id="WP_150695497.1">
    <property type="nucleotide sequence ID" value="NZ_CABPRZ010000002.1"/>
</dbReference>
<sequence>MRLVEQDQRREFLAILQQNGLPEDDFEIREIDTTDPKGDEIYGIQGAVSITRRSTGISKEYPIGYDTEWVSLFKKNLEMGEFG</sequence>
<dbReference type="OrthoDB" id="8777817at2"/>
<organism evidence="1 2">
    <name type="scientific">Pandoraea terrae</name>
    <dbReference type="NCBI Taxonomy" id="1537710"/>
    <lineage>
        <taxon>Bacteria</taxon>
        <taxon>Pseudomonadati</taxon>
        <taxon>Pseudomonadota</taxon>
        <taxon>Betaproteobacteria</taxon>
        <taxon>Burkholderiales</taxon>
        <taxon>Burkholderiaceae</taxon>
        <taxon>Pandoraea</taxon>
    </lineage>
</organism>
<accession>A0A5E4S4N3</accession>
<keyword evidence="2" id="KW-1185">Reference proteome</keyword>
<dbReference type="Proteomes" id="UP000414233">
    <property type="component" value="Unassembled WGS sequence"/>
</dbReference>
<evidence type="ECO:0000313" key="2">
    <source>
        <dbReference type="Proteomes" id="UP000414233"/>
    </source>
</evidence>
<protein>
    <submittedName>
        <fullName evidence="1">Uncharacterized protein</fullName>
    </submittedName>
</protein>
<reference evidence="1 2" key="1">
    <citation type="submission" date="2019-08" db="EMBL/GenBank/DDBJ databases">
        <authorList>
            <person name="Peeters C."/>
        </authorList>
    </citation>
    <scope>NUCLEOTIDE SEQUENCE [LARGE SCALE GENOMIC DNA]</scope>
    <source>
        <strain evidence="1 2">LMG 30175</strain>
    </source>
</reference>
<dbReference type="AlphaFoldDB" id="A0A5E4S4N3"/>
<gene>
    <name evidence="1" type="ORF">PTE30175_00525</name>
</gene>
<dbReference type="EMBL" id="CABPRZ010000002">
    <property type="protein sequence ID" value="VVD70163.1"/>
    <property type="molecule type" value="Genomic_DNA"/>
</dbReference>
<name>A0A5E4S4N3_9BURK</name>
<proteinExistence type="predicted"/>
<evidence type="ECO:0000313" key="1">
    <source>
        <dbReference type="EMBL" id="VVD70163.1"/>
    </source>
</evidence>